<evidence type="ECO:0000259" key="2">
    <source>
        <dbReference type="Pfam" id="PF00135"/>
    </source>
</evidence>
<evidence type="ECO:0000313" key="3">
    <source>
        <dbReference type="EMBL" id="KAK0704475.1"/>
    </source>
</evidence>
<feature type="signal peptide" evidence="1">
    <location>
        <begin position="1"/>
        <end position="19"/>
    </location>
</feature>
<dbReference type="GO" id="GO:0016787">
    <property type="term" value="F:hydrolase activity"/>
    <property type="evidence" value="ECO:0007669"/>
    <property type="project" value="UniProtKB-KW"/>
</dbReference>
<keyword evidence="4" id="KW-1185">Reference proteome</keyword>
<dbReference type="Gene3D" id="3.40.50.1820">
    <property type="entry name" value="alpha/beta hydrolase"/>
    <property type="match status" value="1"/>
</dbReference>
<protein>
    <submittedName>
        <fullName evidence="3">Alpha/Beta hydrolase protein</fullName>
    </submittedName>
</protein>
<dbReference type="EMBL" id="JAUKUA010000007">
    <property type="protein sequence ID" value="KAK0704475.1"/>
    <property type="molecule type" value="Genomic_DNA"/>
</dbReference>
<dbReference type="InterPro" id="IPR002018">
    <property type="entry name" value="CarbesteraseB"/>
</dbReference>
<evidence type="ECO:0000313" key="4">
    <source>
        <dbReference type="Proteomes" id="UP001172102"/>
    </source>
</evidence>
<dbReference type="AlphaFoldDB" id="A0AA39ZVT2"/>
<keyword evidence="3" id="KW-0378">Hydrolase</keyword>
<dbReference type="InterPro" id="IPR050309">
    <property type="entry name" value="Type-B_Carboxylest/Lipase"/>
</dbReference>
<reference evidence="3" key="1">
    <citation type="submission" date="2023-06" db="EMBL/GenBank/DDBJ databases">
        <title>Genome-scale phylogeny and comparative genomics of the fungal order Sordariales.</title>
        <authorList>
            <consortium name="Lawrence Berkeley National Laboratory"/>
            <person name="Hensen N."/>
            <person name="Bonometti L."/>
            <person name="Westerberg I."/>
            <person name="Brannstrom I.O."/>
            <person name="Guillou S."/>
            <person name="Cros-Aarteil S."/>
            <person name="Calhoun S."/>
            <person name="Haridas S."/>
            <person name="Kuo A."/>
            <person name="Mondo S."/>
            <person name="Pangilinan J."/>
            <person name="Riley R."/>
            <person name="Labutti K."/>
            <person name="Andreopoulos B."/>
            <person name="Lipzen A."/>
            <person name="Chen C."/>
            <person name="Yanf M."/>
            <person name="Daum C."/>
            <person name="Ng V."/>
            <person name="Clum A."/>
            <person name="Steindorff A."/>
            <person name="Ohm R."/>
            <person name="Martin F."/>
            <person name="Silar P."/>
            <person name="Natvig D."/>
            <person name="Lalanne C."/>
            <person name="Gautier V."/>
            <person name="Ament-Velasquez S.L."/>
            <person name="Kruys A."/>
            <person name="Hutchinson M.I."/>
            <person name="Powell A.J."/>
            <person name="Barry K."/>
            <person name="Miller A.N."/>
            <person name="Grigoriev I.V."/>
            <person name="Debuchy R."/>
            <person name="Gladieux P."/>
            <person name="Thoren M.H."/>
            <person name="Johannesson H."/>
        </authorList>
    </citation>
    <scope>NUCLEOTIDE SEQUENCE</scope>
    <source>
        <strain evidence="3">SMH4607-1</strain>
    </source>
</reference>
<dbReference type="Proteomes" id="UP001172102">
    <property type="component" value="Unassembled WGS sequence"/>
</dbReference>
<keyword evidence="1" id="KW-0732">Signal</keyword>
<evidence type="ECO:0000256" key="1">
    <source>
        <dbReference type="SAM" id="SignalP"/>
    </source>
</evidence>
<gene>
    <name evidence="3" type="ORF">B0H67DRAFT_499459</name>
</gene>
<dbReference type="InterPro" id="IPR029058">
    <property type="entry name" value="AB_hydrolase_fold"/>
</dbReference>
<feature type="domain" description="Carboxylesterase type B" evidence="2">
    <location>
        <begin position="40"/>
        <end position="543"/>
    </location>
</feature>
<sequence length="607" mass="66053">MRAFTSLLLFPLLLGSSQAVATPPTISPGWGDWQATGDTSDPNIYVWNNVRFADEPPRFGKAQSPQGQNPASTKAACIQVNLKGTNHPRLHLPRDGIDQGEDCLGLDIYAPTNIFGDDGRLTNSSQLLPVVVWIFGGGYVAGSKNLEDPTQPLYTGQSLLRATNYNAIFVAGNYRLGAFGWLAGNYMESLTEGNTAQTNAGLYDQALLLDFVSKYISQVGGDPNRVSVWGESAGASSILHHLVREEGTVQPAFQSFLVQSPAFEWSWDNSAGGTMDQVYQTFSQLANCNSTFDITCLQQADIAVVTTANQNLFDQFWNNSHKFPVGPSVDSVWVKTIPALSLTTSNKYWPTIKGAVISHTGNEAKIFTPSTPNGEQDVKNFLTSFFPESSLSTIRDQILTQYTPPNNITCRLYPIPCWQEALQNIIRDSSFTCNTRFLLQAYGPTTPTFMMSYLHPYAIDAFHALDLIPLYMNSFSDAYNMIHTHATTLNSSVVSLLASAISSNVMPTYQAYMGSFAVHGDPNAEKLSEAPSWSAATTAAPTVTPVMEVANMILSKGWHLDSDDQNTEGNCGFWLSVASVVVGSMPTSAAAAARVEGEEIDGEREDL</sequence>
<dbReference type="Pfam" id="PF00135">
    <property type="entry name" value="COesterase"/>
    <property type="match status" value="1"/>
</dbReference>
<comment type="caution">
    <text evidence="3">The sequence shown here is derived from an EMBL/GenBank/DDBJ whole genome shotgun (WGS) entry which is preliminary data.</text>
</comment>
<name>A0AA39ZVT2_9PEZI</name>
<organism evidence="3 4">
    <name type="scientific">Lasiosphaeris hirsuta</name>
    <dbReference type="NCBI Taxonomy" id="260670"/>
    <lineage>
        <taxon>Eukaryota</taxon>
        <taxon>Fungi</taxon>
        <taxon>Dikarya</taxon>
        <taxon>Ascomycota</taxon>
        <taxon>Pezizomycotina</taxon>
        <taxon>Sordariomycetes</taxon>
        <taxon>Sordariomycetidae</taxon>
        <taxon>Sordariales</taxon>
        <taxon>Lasiosphaeriaceae</taxon>
        <taxon>Lasiosphaeris</taxon>
    </lineage>
</organism>
<proteinExistence type="predicted"/>
<dbReference type="PANTHER" id="PTHR11559">
    <property type="entry name" value="CARBOXYLESTERASE"/>
    <property type="match status" value="1"/>
</dbReference>
<accession>A0AA39ZVT2</accession>
<feature type="chain" id="PRO_5041252917" evidence="1">
    <location>
        <begin position="20"/>
        <end position="607"/>
    </location>
</feature>
<dbReference type="SUPFAM" id="SSF53474">
    <property type="entry name" value="alpha/beta-Hydrolases"/>
    <property type="match status" value="1"/>
</dbReference>